<dbReference type="PANTHER" id="PTHR32552">
    <property type="entry name" value="FERRICHROME IRON RECEPTOR-RELATED"/>
    <property type="match status" value="1"/>
</dbReference>
<dbReference type="PROSITE" id="PS52016">
    <property type="entry name" value="TONB_DEPENDENT_REC_3"/>
    <property type="match status" value="1"/>
</dbReference>
<evidence type="ECO:0000256" key="8">
    <source>
        <dbReference type="ARBA" id="ARBA00023065"/>
    </source>
</evidence>
<dbReference type="Gene3D" id="2.40.170.20">
    <property type="entry name" value="TonB-dependent receptor, beta-barrel domain"/>
    <property type="match status" value="1"/>
</dbReference>
<keyword evidence="10 12" id="KW-0472">Membrane</keyword>
<dbReference type="InterPro" id="IPR036942">
    <property type="entry name" value="Beta-barrel_TonB_sf"/>
</dbReference>
<dbReference type="SUPFAM" id="SSF56935">
    <property type="entry name" value="Porins"/>
    <property type="match status" value="1"/>
</dbReference>
<evidence type="ECO:0000256" key="7">
    <source>
        <dbReference type="ARBA" id="ARBA00023004"/>
    </source>
</evidence>
<keyword evidence="11 12" id="KW-0998">Cell outer membrane</keyword>
<evidence type="ECO:0000256" key="10">
    <source>
        <dbReference type="ARBA" id="ARBA00023136"/>
    </source>
</evidence>
<keyword evidence="7" id="KW-0408">Iron</keyword>
<keyword evidence="9 13" id="KW-0798">TonB box</keyword>
<dbReference type="InterPro" id="IPR000531">
    <property type="entry name" value="Beta-barrel_TonB"/>
</dbReference>
<keyword evidence="8" id="KW-0406">Ion transport</keyword>
<evidence type="ECO:0000256" key="5">
    <source>
        <dbReference type="ARBA" id="ARBA00022692"/>
    </source>
</evidence>
<dbReference type="PANTHER" id="PTHR32552:SF89">
    <property type="entry name" value="CATECHOLATE SIDEROPHORE RECEPTOR FIU"/>
    <property type="match status" value="1"/>
</dbReference>
<evidence type="ECO:0000313" key="18">
    <source>
        <dbReference type="Proteomes" id="UP000215616"/>
    </source>
</evidence>
<evidence type="ECO:0000256" key="12">
    <source>
        <dbReference type="PROSITE-ProRule" id="PRU01360"/>
    </source>
</evidence>
<evidence type="ECO:0000256" key="3">
    <source>
        <dbReference type="ARBA" id="ARBA00022452"/>
    </source>
</evidence>
<keyword evidence="5 12" id="KW-0812">Transmembrane</keyword>
<evidence type="ECO:0000259" key="16">
    <source>
        <dbReference type="Pfam" id="PF07715"/>
    </source>
</evidence>
<evidence type="ECO:0000256" key="13">
    <source>
        <dbReference type="RuleBase" id="RU003357"/>
    </source>
</evidence>
<feature type="chain" id="PRO_5011994018" evidence="14">
    <location>
        <begin position="22"/>
        <end position="841"/>
    </location>
</feature>
<evidence type="ECO:0000256" key="11">
    <source>
        <dbReference type="ARBA" id="ARBA00023237"/>
    </source>
</evidence>
<evidence type="ECO:0000256" key="4">
    <source>
        <dbReference type="ARBA" id="ARBA00022496"/>
    </source>
</evidence>
<dbReference type="AlphaFoldDB" id="A0A258DCH4"/>
<dbReference type="InterPro" id="IPR039426">
    <property type="entry name" value="TonB-dep_rcpt-like"/>
</dbReference>
<dbReference type="Pfam" id="PF00593">
    <property type="entry name" value="TonB_dep_Rec_b-barrel"/>
    <property type="match status" value="1"/>
</dbReference>
<proteinExistence type="inferred from homology"/>
<evidence type="ECO:0000256" key="1">
    <source>
        <dbReference type="ARBA" id="ARBA00004571"/>
    </source>
</evidence>
<comment type="caution">
    <text evidence="17">The sequence shown here is derived from an EMBL/GenBank/DDBJ whole genome shotgun (WGS) entry which is preliminary data.</text>
</comment>
<evidence type="ECO:0000256" key="9">
    <source>
        <dbReference type="ARBA" id="ARBA00023077"/>
    </source>
</evidence>
<comment type="similarity">
    <text evidence="12 13">Belongs to the TonB-dependent receptor family.</text>
</comment>
<dbReference type="GO" id="GO:0015344">
    <property type="term" value="F:siderophore uptake transmembrane transporter activity"/>
    <property type="evidence" value="ECO:0007669"/>
    <property type="project" value="TreeGrafter"/>
</dbReference>
<dbReference type="InterPro" id="IPR037066">
    <property type="entry name" value="Plug_dom_sf"/>
</dbReference>
<keyword evidence="2 12" id="KW-0813">Transport</keyword>
<comment type="subcellular location">
    <subcellularLocation>
        <location evidence="1 12">Cell outer membrane</location>
        <topology evidence="1 12">Multi-pass membrane protein</topology>
    </subcellularLocation>
</comment>
<feature type="domain" description="TonB-dependent receptor-like beta-barrel" evidence="15">
    <location>
        <begin position="419"/>
        <end position="803"/>
    </location>
</feature>
<dbReference type="Pfam" id="PF07715">
    <property type="entry name" value="Plug"/>
    <property type="match status" value="1"/>
</dbReference>
<dbReference type="Proteomes" id="UP000215616">
    <property type="component" value="Unassembled WGS sequence"/>
</dbReference>
<keyword evidence="17" id="KW-0675">Receptor</keyword>
<feature type="domain" description="TonB-dependent receptor plug" evidence="16">
    <location>
        <begin position="64"/>
        <end position="176"/>
    </location>
</feature>
<dbReference type="GO" id="GO:0009279">
    <property type="term" value="C:cell outer membrane"/>
    <property type="evidence" value="ECO:0007669"/>
    <property type="project" value="UniProtKB-SubCell"/>
</dbReference>
<name>A0A258DCH4_CAUVI</name>
<keyword evidence="6 14" id="KW-0732">Signal</keyword>
<keyword evidence="4" id="KW-0410">Iron transport</keyword>
<accession>A0A258DCH4</accession>
<evidence type="ECO:0000256" key="2">
    <source>
        <dbReference type="ARBA" id="ARBA00022448"/>
    </source>
</evidence>
<dbReference type="InterPro" id="IPR012910">
    <property type="entry name" value="Plug_dom"/>
</dbReference>
<sequence length="841" mass="89287">MKHLLATAAIAPLLMFSHANAEALSADGAEGAKPAAAETVQSAGGKANREAVFSTGVAKGRDRLDSATSTSALLGTDAETFGARSLGEILRNIPGIRVEYAGGEGNANYSIRGLPLSGTGSKYMQLQEDGLPVLEFGDMLQFTSDMFMRADLNLAQIETIRGGSASTFASNSPGGVINLLSKTGTTEGGAVQGTYGLNYGEKRLDADYGAKISDTLRFHVGGFYRQGEGPRDVGYTAYKGGQIKANLTKTLENGYVRVYAKLMDDRTPSYQFVPIRVSGTNADPTFSSPANFDLKTDSLLSPFTSNILTLDSANNIARDDIREGQRAKVASVGLDTQVDVNGWTITEKFRISKISGGVLQVRPIAVAPAAALAFAYGGAGAALSFATGPQRDQAITNPTALNGNGLMTSALMIKSDIDSLDNATNDLRASRVWNVGEGKLTTTAGYYKSSQDFNSFWSFLNILTDVNGDGQTSLINVRTATGVPTTQDGLVAYGIGGALFHRTYKVSNSVDAPYASLNYHIGKVAIGGSLRYDMGKVDGTLYGAELGGGRSGVVSRDMNGDGVISLAETKVAALPLGQPGRLDYDYEYLSYSTGVNYRVAEQLAVFARYSRGGRSSAEKLLFTPAVNYDTGKLLDDDSAYDTVKQAELGLKYRASDMTFNVTAFSATTGERNVQVVSDANGQADILNIVRSYEAKGVEFEASLRKGPFSVTAGATYTDAKITSDAQFPELVGNKPRHQADFIYAVTPQVDLKYGTVGVNLIGTTSSYAQDSNQLKLPAYTLVNAFVQVRPIENVQLMLNVNNLFNTLALTDSEQAAIPASGVILGRAYAGRTASATLRYTF</sequence>
<keyword evidence="3 12" id="KW-1134">Transmembrane beta strand</keyword>
<dbReference type="EMBL" id="NCDQ01000035">
    <property type="protein sequence ID" value="OYX05397.1"/>
    <property type="molecule type" value="Genomic_DNA"/>
</dbReference>
<feature type="signal peptide" evidence="14">
    <location>
        <begin position="1"/>
        <end position="21"/>
    </location>
</feature>
<organism evidence="17 18">
    <name type="scientific">Caulobacter vibrioides</name>
    <name type="common">Caulobacter crescentus</name>
    <dbReference type="NCBI Taxonomy" id="155892"/>
    <lineage>
        <taxon>Bacteria</taxon>
        <taxon>Pseudomonadati</taxon>
        <taxon>Pseudomonadota</taxon>
        <taxon>Alphaproteobacteria</taxon>
        <taxon>Caulobacterales</taxon>
        <taxon>Caulobacteraceae</taxon>
        <taxon>Caulobacter</taxon>
    </lineage>
</organism>
<evidence type="ECO:0000313" key="17">
    <source>
        <dbReference type="EMBL" id="OYX05397.1"/>
    </source>
</evidence>
<protein>
    <submittedName>
        <fullName evidence="17">TonB-dependent receptor</fullName>
    </submittedName>
</protein>
<evidence type="ECO:0000259" key="15">
    <source>
        <dbReference type="Pfam" id="PF00593"/>
    </source>
</evidence>
<gene>
    <name evidence="17" type="ORF">B7Z12_03610</name>
</gene>
<evidence type="ECO:0000256" key="6">
    <source>
        <dbReference type="ARBA" id="ARBA00022729"/>
    </source>
</evidence>
<evidence type="ECO:0000256" key="14">
    <source>
        <dbReference type="SAM" id="SignalP"/>
    </source>
</evidence>
<reference evidence="17 18" key="1">
    <citation type="submission" date="2017-03" db="EMBL/GenBank/DDBJ databases">
        <title>Lifting the veil on microbial sulfur biogeochemistry in mining wastewaters.</title>
        <authorList>
            <person name="Kantor R.S."/>
            <person name="Colenbrander Nelson T."/>
            <person name="Marshall S."/>
            <person name="Bennett D."/>
            <person name="Apte S."/>
            <person name="Camacho D."/>
            <person name="Thomas B.C."/>
            <person name="Warren L.A."/>
            <person name="Banfield J.F."/>
        </authorList>
    </citation>
    <scope>NUCLEOTIDE SEQUENCE [LARGE SCALE GENOMIC DNA]</scope>
    <source>
        <strain evidence="17">32-67-7</strain>
    </source>
</reference>
<dbReference type="Gene3D" id="2.170.130.10">
    <property type="entry name" value="TonB-dependent receptor, plug domain"/>
    <property type="match status" value="1"/>
</dbReference>